<dbReference type="EMBL" id="LKMD01000105">
    <property type="protein sequence ID" value="PIA93566.1"/>
    <property type="molecule type" value="Genomic_DNA"/>
</dbReference>
<evidence type="ECO:0000313" key="10">
    <source>
        <dbReference type="Proteomes" id="UP001302367"/>
    </source>
</evidence>
<dbReference type="Gene3D" id="1.20.1740.10">
    <property type="entry name" value="Amino acid/polyamine transporter I"/>
    <property type="match status" value="1"/>
</dbReference>
<keyword evidence="5 6" id="KW-0472">Membrane</keyword>
<evidence type="ECO:0000313" key="9">
    <source>
        <dbReference type="Proteomes" id="UP000230605"/>
    </source>
</evidence>
<feature type="transmembrane region" description="Helical" evidence="6">
    <location>
        <begin position="474"/>
        <end position="496"/>
    </location>
</feature>
<feature type="transmembrane region" description="Helical" evidence="6">
    <location>
        <begin position="219"/>
        <end position="240"/>
    </location>
</feature>
<organism evidence="7 9">
    <name type="scientific">Cercospora beticola</name>
    <name type="common">Sugarbeet leaf spot fungus</name>
    <dbReference type="NCBI Taxonomy" id="122368"/>
    <lineage>
        <taxon>Eukaryota</taxon>
        <taxon>Fungi</taxon>
        <taxon>Dikarya</taxon>
        <taxon>Ascomycota</taxon>
        <taxon>Pezizomycotina</taxon>
        <taxon>Dothideomycetes</taxon>
        <taxon>Dothideomycetidae</taxon>
        <taxon>Mycosphaerellales</taxon>
        <taxon>Mycosphaerellaceae</taxon>
        <taxon>Cercospora</taxon>
    </lineage>
</organism>
<dbReference type="EMBL" id="CP134187">
    <property type="protein sequence ID" value="WPB01910.1"/>
    <property type="molecule type" value="Genomic_DNA"/>
</dbReference>
<evidence type="ECO:0000256" key="6">
    <source>
        <dbReference type="SAM" id="Phobius"/>
    </source>
</evidence>
<keyword evidence="10" id="KW-1185">Reference proteome</keyword>
<feature type="transmembrane region" description="Helical" evidence="6">
    <location>
        <begin position="508"/>
        <end position="526"/>
    </location>
</feature>
<feature type="transmembrane region" description="Helical" evidence="6">
    <location>
        <begin position="55"/>
        <end position="75"/>
    </location>
</feature>
<dbReference type="Pfam" id="PF13520">
    <property type="entry name" value="AA_permease_2"/>
    <property type="match status" value="1"/>
</dbReference>
<feature type="transmembrane region" description="Helical" evidence="6">
    <location>
        <begin position="157"/>
        <end position="180"/>
    </location>
</feature>
<evidence type="ECO:0000313" key="8">
    <source>
        <dbReference type="EMBL" id="WPB01910.1"/>
    </source>
</evidence>
<feature type="transmembrane region" description="Helical" evidence="6">
    <location>
        <begin position="300"/>
        <end position="327"/>
    </location>
</feature>
<dbReference type="PIRSF" id="PIRSF006060">
    <property type="entry name" value="AA_transporter"/>
    <property type="match status" value="1"/>
</dbReference>
<gene>
    <name evidence="7" type="ORF">CB0940_04650</name>
    <name evidence="8" type="ORF">RHO25_006543</name>
</gene>
<dbReference type="AlphaFoldDB" id="A0A2G5HLX1"/>
<evidence type="ECO:0000313" key="7">
    <source>
        <dbReference type="EMBL" id="PIA93566.1"/>
    </source>
</evidence>
<protein>
    <submittedName>
        <fullName evidence="7">Choline transport protein</fullName>
    </submittedName>
</protein>
<evidence type="ECO:0000256" key="3">
    <source>
        <dbReference type="ARBA" id="ARBA00022692"/>
    </source>
</evidence>
<dbReference type="PANTHER" id="PTHR45649">
    <property type="entry name" value="AMINO-ACID PERMEASE BAT1"/>
    <property type="match status" value="1"/>
</dbReference>
<accession>A0A2G5HLX1</accession>
<feature type="transmembrane region" description="Helical" evidence="6">
    <location>
        <begin position="192"/>
        <end position="212"/>
    </location>
</feature>
<dbReference type="GO" id="GO:0016020">
    <property type="term" value="C:membrane"/>
    <property type="evidence" value="ECO:0007669"/>
    <property type="project" value="UniProtKB-SubCell"/>
</dbReference>
<evidence type="ECO:0000256" key="4">
    <source>
        <dbReference type="ARBA" id="ARBA00022989"/>
    </source>
</evidence>
<feature type="transmembrane region" description="Helical" evidence="6">
    <location>
        <begin position="260"/>
        <end position="279"/>
    </location>
</feature>
<dbReference type="Proteomes" id="UP001302367">
    <property type="component" value="Chromosome 4"/>
</dbReference>
<keyword evidence="4 6" id="KW-1133">Transmembrane helix</keyword>
<dbReference type="Proteomes" id="UP000230605">
    <property type="component" value="Chromosome 4"/>
</dbReference>
<sequence>MAPLDRSSGKEALSQVTMDDNMDFNGTDLPPEKQGTVVDRRDMYRMGKQQEFRRNFSFIPIFGFAAVLMMTWASVLSSASYTLPNGGLPAMIWIYIVTLFGFGCAILTMAEMSSMAPTSGGQVSDILPQTSDSKNVSLIFDKYHWVSEFAPPGFQKLLSYLVGWFCVLGWQAATQVQGLIALNDENYLPKPWHGVLLTIAAASVAVLFNSLFARKLPLLEGLVLILLVFGFFAVLIPLWVFAPRQPSSAVWTDWHQTSDWPSMGLAALVGFTGPIYALIGPDSAVHMAEEVRDASRTIPLAMVSTLVLNGITGLIMAITFAYCIGPIEAALQPQYNFAFIGTFYNATQSQAGATVMTCIITTLTLCSAISNIATASRQMFAFARDHGLPFARVLSYVQPGLDIPLNAVLVCFICTVLLSLISLGSVVTFNAILSIGVVALLTSYLTSMGCILLKRIRGEKLLPRRFDLGVPLGWFANVVGIVYILLAFIFAFFPLANHPTLETMNWASAVYGGVAIVATFYYIFYARHIYVPPVSRLAKDL</sequence>
<dbReference type="PANTHER" id="PTHR45649:SF2">
    <property type="entry name" value="ACID PERMEASE, PUTATIVE-RELATED"/>
    <property type="match status" value="1"/>
</dbReference>
<feature type="transmembrane region" description="Helical" evidence="6">
    <location>
        <begin position="431"/>
        <end position="453"/>
    </location>
</feature>
<feature type="transmembrane region" description="Helical" evidence="6">
    <location>
        <begin position="405"/>
        <end position="425"/>
    </location>
</feature>
<dbReference type="OrthoDB" id="3257095at2759"/>
<evidence type="ECO:0000256" key="5">
    <source>
        <dbReference type="ARBA" id="ARBA00023136"/>
    </source>
</evidence>
<keyword evidence="2" id="KW-0813">Transport</keyword>
<evidence type="ECO:0000256" key="1">
    <source>
        <dbReference type="ARBA" id="ARBA00004141"/>
    </source>
</evidence>
<comment type="subcellular location">
    <subcellularLocation>
        <location evidence="1">Membrane</location>
        <topology evidence="1">Multi-pass membrane protein</topology>
    </subcellularLocation>
</comment>
<dbReference type="InterPro" id="IPR002293">
    <property type="entry name" value="AA/rel_permease1"/>
</dbReference>
<reference evidence="8 10" key="2">
    <citation type="submission" date="2023-09" db="EMBL/GenBank/DDBJ databases">
        <title>Complete-Gapless Cercospora beticola genome.</title>
        <authorList>
            <person name="Wyatt N.A."/>
            <person name="Spanner R.E."/>
            <person name="Bolton M.D."/>
        </authorList>
    </citation>
    <scope>NUCLEOTIDE SEQUENCE [LARGE SCALE GENOMIC DNA]</scope>
    <source>
        <strain evidence="8">Cb09-40</strain>
    </source>
</reference>
<dbReference type="GO" id="GO:0022857">
    <property type="term" value="F:transmembrane transporter activity"/>
    <property type="evidence" value="ECO:0007669"/>
    <property type="project" value="InterPro"/>
</dbReference>
<evidence type="ECO:0000256" key="2">
    <source>
        <dbReference type="ARBA" id="ARBA00022448"/>
    </source>
</evidence>
<name>A0A2G5HLX1_CERBT</name>
<keyword evidence="3 6" id="KW-0812">Transmembrane</keyword>
<feature type="transmembrane region" description="Helical" evidence="6">
    <location>
        <begin position="351"/>
        <end position="374"/>
    </location>
</feature>
<feature type="transmembrane region" description="Helical" evidence="6">
    <location>
        <begin position="90"/>
        <end position="110"/>
    </location>
</feature>
<proteinExistence type="predicted"/>
<reference evidence="7 9" key="1">
    <citation type="submission" date="2015-10" db="EMBL/GenBank/DDBJ databases">
        <title>The cercosporin biosynthetic gene cluster was horizontally transferred to several fungal lineages and shown to be expanded in Cercospora beticola based on microsynteny with recipient genomes.</title>
        <authorList>
            <person name="De Jonge R."/>
            <person name="Ebert M.K."/>
            <person name="Suttle J.C."/>
            <person name="Jurick Ii W.M."/>
            <person name="Secor G.A."/>
            <person name="Thomma B.P."/>
            <person name="Van De Peer Y."/>
            <person name="Bolton M.D."/>
        </authorList>
    </citation>
    <scope>NUCLEOTIDE SEQUENCE [LARGE SCALE GENOMIC DNA]</scope>
    <source>
        <strain evidence="7 9">09-40</strain>
    </source>
</reference>